<keyword evidence="5" id="KW-1185">Reference proteome</keyword>
<proteinExistence type="predicted"/>
<evidence type="ECO:0000313" key="4">
    <source>
        <dbReference type="EMBL" id="SHF28216.1"/>
    </source>
</evidence>
<evidence type="ECO:0000256" key="2">
    <source>
        <dbReference type="SAM" id="MobiDB-lite"/>
    </source>
</evidence>
<feature type="region of interest" description="Disordered" evidence="2">
    <location>
        <begin position="567"/>
        <end position="608"/>
    </location>
</feature>
<dbReference type="AlphaFoldDB" id="A0A1M5ADQ7"/>
<keyword evidence="1" id="KW-0175">Coiled coil</keyword>
<reference evidence="5" key="1">
    <citation type="submission" date="2016-11" db="EMBL/GenBank/DDBJ databases">
        <authorList>
            <person name="Varghese N."/>
            <person name="Submissions S."/>
        </authorList>
    </citation>
    <scope>NUCLEOTIDE SEQUENCE [LARGE SCALE GENOMIC DNA]</scope>
    <source>
        <strain evidence="5">DSM 9756</strain>
    </source>
</reference>
<protein>
    <submittedName>
        <fullName evidence="4">Uncharacterized protein</fullName>
    </submittedName>
</protein>
<evidence type="ECO:0000256" key="3">
    <source>
        <dbReference type="SAM" id="SignalP"/>
    </source>
</evidence>
<dbReference type="EMBL" id="FQVB01000014">
    <property type="protein sequence ID" value="SHF28216.1"/>
    <property type="molecule type" value="Genomic_DNA"/>
</dbReference>
<feature type="coiled-coil region" evidence="1">
    <location>
        <begin position="460"/>
        <end position="487"/>
    </location>
</feature>
<name>A0A1M5ADQ7_9BACT</name>
<sequence>MTTVSRRHRLALFRSFLILAFPALLLASMPAGAQTASGPRQAVSDSAAQTVADAKAREALRDLAQKNALTVRALIGYGRLPATAMGPLAGLRAKGIDVLGATPEQLSTILQEHKAALSPAEVQALSQVADAMNEVRQGASGAENPPAAAPSTQAPADSADSGLSALQPLSPMPLPPALPMVELGSTQYAGMITTAKEATRILMGEMSEAQAAQFEKRWASYYDFPSQEILEYFRTATPILAEFLNIRGAIASTSAAFDEAWTEAQFAAAYDSEEGAASALAQANMLKDYLVSLEARARQLAQAMEALGQPPDPVEAKEEARARHKSAVETIASLFAQKAPLEGVWFGSGEGDTDGWIEGIKGIPLLFVVYAVGDPQNPTYRALYLDANDNEDKEDPFIGIFGMNPGDSPYIPALAPYFEETRLSHTYEVKDGDETSVFRINAEKLEEGEDRVEYPPPVALDTVEAAYEKMRRKLDARRAELEDTKLAPTETIEDTHKQVAARMGAEVGLSLAEKASLSELNDVRRHNQWTPIFIQAARQWLKERPFSEKTTLAQDRKRFSALFASTLGPQAPQKEQPALAQTARQGTQPKEEEGAADAKGASQAEEAERRAKLERIEFHKQNMIIIQRNLERDRAELAKETDPERRAQLEFRIVGAMADLQSEKDLVASIETGELVHSRSPFDDYAHAGFVANIRKSQQRMEHFQRSSDALFKLAGMLPGEEGREARAFVERQLTPDVRLNMDQTAVKRIADALGKKVEGHFLAIQAQSDEEAAYANLGLEASQNIKSAADTGMMVASLFGGQYVDAAYQAATGYIEGGPTEAVLRTAALFGPTAGAAAEAMRGYQEGGLEEALKRGAVSFALSKGLEYGMGKVLGKPKTGPDGPDVPTGKKPLQTVDGPDVKTTKSGSVPEAPAVKLPKSADQRALEQFQRARKQGENLVEDFRQAQKRLSQAGSSGASAEEILRLQAEVREKVAAINGNPHAKNFLKYKGDPLSQRAYNAHLRAVHADVEARFHENMRARGWNQQPLKEMRNSSSAGSVGMDFDIGLDEQMVQSLTRDGKPAKVHQWQQDAQRAWEEAYEASTGRSAKQAWETVTTSGHAESYKDLQWLEKDKSKVSRIWGQQAADVTRYKSWHMQGDPDLSRMEKLQEIARGAAKDMKTKLDPILDKVRPTSSKGLSDLDKARRHWNQVRKVLADFGENNIDPITAERRIRELTGGKSIPDVVEDMTYLLEGALKFANLR</sequence>
<accession>A0A1M5ADQ7</accession>
<evidence type="ECO:0000256" key="1">
    <source>
        <dbReference type="SAM" id="Coils"/>
    </source>
</evidence>
<dbReference type="RefSeq" id="WP_073038541.1">
    <property type="nucleotide sequence ID" value="NZ_FQVB01000014.1"/>
</dbReference>
<dbReference type="OrthoDB" id="5469344at2"/>
<organism evidence="4 5">
    <name type="scientific">Desulfacinum infernum DSM 9756</name>
    <dbReference type="NCBI Taxonomy" id="1121391"/>
    <lineage>
        <taxon>Bacteria</taxon>
        <taxon>Pseudomonadati</taxon>
        <taxon>Thermodesulfobacteriota</taxon>
        <taxon>Syntrophobacteria</taxon>
        <taxon>Syntrophobacterales</taxon>
        <taxon>Syntrophobacteraceae</taxon>
        <taxon>Desulfacinum</taxon>
    </lineage>
</organism>
<feature type="region of interest" description="Disordered" evidence="2">
    <location>
        <begin position="875"/>
        <end position="914"/>
    </location>
</feature>
<feature type="region of interest" description="Disordered" evidence="2">
    <location>
        <begin position="136"/>
        <end position="167"/>
    </location>
</feature>
<feature type="signal peptide" evidence="3">
    <location>
        <begin position="1"/>
        <end position="33"/>
    </location>
</feature>
<evidence type="ECO:0000313" key="5">
    <source>
        <dbReference type="Proteomes" id="UP000184076"/>
    </source>
</evidence>
<dbReference type="Proteomes" id="UP000184076">
    <property type="component" value="Unassembled WGS sequence"/>
</dbReference>
<keyword evidence="3" id="KW-0732">Signal</keyword>
<feature type="chain" id="PRO_5012544741" evidence="3">
    <location>
        <begin position="34"/>
        <end position="1243"/>
    </location>
</feature>
<feature type="compositionally biased region" description="Low complexity" evidence="2">
    <location>
        <begin position="145"/>
        <end position="167"/>
    </location>
</feature>
<gene>
    <name evidence="4" type="ORF">SAMN02745206_01673</name>
</gene>